<accession>A0A1W1HAN2</accession>
<sequence length="272" mass="29123">MVEIPYKADGTTDLSALDSMEDVAAVAVQSPNFFGCIEDLGAVKAAADAKNAFFITSFTEAIAYGLLKKPGLYGADIVAGEGQSLGISQSFGGPGLGILTSSKKYVRDLPGRLVGRAKDKNGEDGFVLTLSTREQHIKREKASSNICSNNGLNAMTAGMYMATVGKKGIRTIAQLNHDKAVYLKNQLEAAGFEVPFSRPFFNEFVVKVPSSDSEGGSGAKTFAEKREALKAKGTVAGLCLEKYYPELKDHYLFCATEVFSKEDIDALAMEVK</sequence>
<dbReference type="Gene3D" id="3.40.640.10">
    <property type="entry name" value="Type I PLP-dependent aspartate aminotransferase-like (Major domain)"/>
    <property type="match status" value="1"/>
</dbReference>
<dbReference type="GO" id="GO:0009116">
    <property type="term" value="P:nucleoside metabolic process"/>
    <property type="evidence" value="ECO:0007669"/>
    <property type="project" value="InterPro"/>
</dbReference>
<dbReference type="InterPro" id="IPR023010">
    <property type="entry name" value="GcvPA"/>
</dbReference>
<dbReference type="InterPro" id="IPR015421">
    <property type="entry name" value="PyrdxlP-dep_Trfase_major"/>
</dbReference>
<keyword evidence="4" id="KW-1185">Reference proteome</keyword>
<dbReference type="Pfam" id="PF02347">
    <property type="entry name" value="GDC-P"/>
    <property type="match status" value="1"/>
</dbReference>
<dbReference type="AlphaFoldDB" id="A0A1W1HAN2"/>
<dbReference type="InterPro" id="IPR049315">
    <property type="entry name" value="GDC-P_N"/>
</dbReference>
<dbReference type="InterPro" id="IPR015424">
    <property type="entry name" value="PyrdxlP-dep_Trfase"/>
</dbReference>
<name>A0A1W1HAN2_9BACT</name>
<dbReference type="EMBL" id="FWEV01000090">
    <property type="protein sequence ID" value="SLM29455.1"/>
    <property type="molecule type" value="Genomic_DNA"/>
</dbReference>
<evidence type="ECO:0000259" key="2">
    <source>
        <dbReference type="Pfam" id="PF02347"/>
    </source>
</evidence>
<feature type="domain" description="Glycine cleavage system P-protein N-terminal" evidence="2">
    <location>
        <begin position="11"/>
        <end position="267"/>
    </location>
</feature>
<proteinExistence type="predicted"/>
<dbReference type="GO" id="GO:0004375">
    <property type="term" value="F:glycine dehydrogenase (decarboxylating) activity"/>
    <property type="evidence" value="ECO:0007669"/>
    <property type="project" value="UniProtKB-EC"/>
</dbReference>
<dbReference type="STRING" id="1246637.MTBBW1_180018"/>
<evidence type="ECO:0000313" key="4">
    <source>
        <dbReference type="Proteomes" id="UP000191931"/>
    </source>
</evidence>
<evidence type="ECO:0000256" key="1">
    <source>
        <dbReference type="ARBA" id="ARBA00023002"/>
    </source>
</evidence>
<keyword evidence="1 3" id="KW-0560">Oxidoreductase</keyword>
<organism evidence="3 4">
    <name type="scientific">Desulfamplus magnetovallimortis</name>
    <dbReference type="NCBI Taxonomy" id="1246637"/>
    <lineage>
        <taxon>Bacteria</taxon>
        <taxon>Pseudomonadati</taxon>
        <taxon>Thermodesulfobacteriota</taxon>
        <taxon>Desulfobacteria</taxon>
        <taxon>Desulfobacterales</taxon>
        <taxon>Desulfobacteraceae</taxon>
        <taxon>Desulfamplus</taxon>
    </lineage>
</organism>
<evidence type="ECO:0000313" key="3">
    <source>
        <dbReference type="EMBL" id="SLM29455.1"/>
    </source>
</evidence>
<dbReference type="PANTHER" id="PTHR42806">
    <property type="entry name" value="GLYCINE CLEAVAGE SYSTEM P-PROTEIN"/>
    <property type="match status" value="1"/>
</dbReference>
<dbReference type="PANTHER" id="PTHR42806:SF1">
    <property type="entry name" value="GLYCINE DEHYDROGENASE (DECARBOXYLATING)"/>
    <property type="match status" value="1"/>
</dbReference>
<gene>
    <name evidence="3" type="ORF">MTBBW1_180018</name>
</gene>
<protein>
    <submittedName>
        <fullName evidence="3">Putative glycine dehydrogenase (Decarboxylating) subunit 1</fullName>
        <ecNumber evidence="3">1.4.4.2</ecNumber>
    </submittedName>
</protein>
<dbReference type="EC" id="1.4.4.2" evidence="3"/>
<dbReference type="SUPFAM" id="SSF53383">
    <property type="entry name" value="PLP-dependent transferases"/>
    <property type="match status" value="1"/>
</dbReference>
<dbReference type="Proteomes" id="UP000191931">
    <property type="component" value="Unassembled WGS sequence"/>
</dbReference>
<reference evidence="3 4" key="1">
    <citation type="submission" date="2017-03" db="EMBL/GenBank/DDBJ databases">
        <authorList>
            <person name="Afonso C.L."/>
            <person name="Miller P.J."/>
            <person name="Scott M.A."/>
            <person name="Spackman E."/>
            <person name="Goraichik I."/>
            <person name="Dimitrov K.M."/>
            <person name="Suarez D.L."/>
            <person name="Swayne D.E."/>
        </authorList>
    </citation>
    <scope>NUCLEOTIDE SEQUENCE [LARGE SCALE GENOMIC DNA]</scope>
    <source>
        <strain evidence="3">PRJEB14757</strain>
    </source>
</reference>